<dbReference type="EMBL" id="UZAH01027592">
    <property type="protein sequence ID" value="VDO93143.1"/>
    <property type="molecule type" value="Genomic_DNA"/>
</dbReference>
<evidence type="ECO:0000313" key="3">
    <source>
        <dbReference type="Proteomes" id="UP000050761"/>
    </source>
</evidence>
<reference evidence="4" key="2">
    <citation type="submission" date="2019-09" db="UniProtKB">
        <authorList>
            <consortium name="WormBaseParasite"/>
        </authorList>
    </citation>
    <scope>IDENTIFICATION</scope>
</reference>
<proteinExistence type="predicted"/>
<accession>A0A3P8ANT7</accession>
<evidence type="ECO:0000313" key="2">
    <source>
        <dbReference type="EMBL" id="VDO93143.1"/>
    </source>
</evidence>
<keyword evidence="3" id="KW-1185">Reference proteome</keyword>
<dbReference type="WBParaSite" id="HPBE_0001267501-mRNA-1">
    <property type="protein sequence ID" value="HPBE_0001267501-mRNA-1"/>
    <property type="gene ID" value="HPBE_0001267501"/>
</dbReference>
<feature type="region of interest" description="Disordered" evidence="1">
    <location>
        <begin position="30"/>
        <end position="57"/>
    </location>
</feature>
<dbReference type="Proteomes" id="UP000050761">
    <property type="component" value="Unassembled WGS sequence"/>
</dbReference>
<dbReference type="AlphaFoldDB" id="A0A183FW90"/>
<protein>
    <submittedName>
        <fullName evidence="2 4">Uncharacterized protein</fullName>
    </submittedName>
</protein>
<sequence>MGAGGQLRAQERDGRRGGAVVVVSLAIARRPRQSEAEKRPCGPVAMRRAHHGSTDKSDIIVPPLIHTAGRLRDALLFWSPHMRGSQRLLVGALFEEEKPSFILIIFHYASSSKLLC</sequence>
<reference evidence="2 3" key="1">
    <citation type="submission" date="2018-11" db="EMBL/GenBank/DDBJ databases">
        <authorList>
            <consortium name="Pathogen Informatics"/>
        </authorList>
    </citation>
    <scope>NUCLEOTIDE SEQUENCE [LARGE SCALE GENOMIC DNA]</scope>
</reference>
<name>A0A183FW90_HELPZ</name>
<accession>A0A183FW90</accession>
<gene>
    <name evidence="2" type="ORF">HPBE_LOCUS12676</name>
</gene>
<organism evidence="3 4">
    <name type="scientific">Heligmosomoides polygyrus</name>
    <name type="common">Parasitic roundworm</name>
    <dbReference type="NCBI Taxonomy" id="6339"/>
    <lineage>
        <taxon>Eukaryota</taxon>
        <taxon>Metazoa</taxon>
        <taxon>Ecdysozoa</taxon>
        <taxon>Nematoda</taxon>
        <taxon>Chromadorea</taxon>
        <taxon>Rhabditida</taxon>
        <taxon>Rhabditina</taxon>
        <taxon>Rhabditomorpha</taxon>
        <taxon>Strongyloidea</taxon>
        <taxon>Heligmosomidae</taxon>
        <taxon>Heligmosomoides</taxon>
    </lineage>
</organism>
<evidence type="ECO:0000313" key="4">
    <source>
        <dbReference type="WBParaSite" id="HPBE_0001267501-mRNA-1"/>
    </source>
</evidence>
<evidence type="ECO:0000256" key="1">
    <source>
        <dbReference type="SAM" id="MobiDB-lite"/>
    </source>
</evidence>